<keyword evidence="2" id="KW-1185">Reference proteome</keyword>
<dbReference type="RefSeq" id="XP_067765138.1">
    <property type="nucleotide sequence ID" value="XM_067908164.1"/>
</dbReference>
<dbReference type="AlphaFoldDB" id="A0A9P8LUB5"/>
<sequence length="297" mass="33824">MSIIKETFQTVCTALQTYGIDFLTPKIILQSFNDSPDPVELVFRALLELILAHRSLTPEASRKFITNSNSTLSDLLFFLESDLNKLGFPFPLISSLKSVKSYSKISSRALIAAIFFILALDSRICSVLDDFNSTPLSNSTRPNIVSKLTPQQQLFSIHANYNHIIQALRYHRSFESTKSSEKLIRARLILSTFYSTLAKGLQELKFRECEFYSSFKPFKGQFQEIDWVEQKVEGLRMIQVGNTSDLLDQKVIYKIFNQIVLEGSQIESELAQVKNQIEAVFGQLGLVERFKVKGLKK</sequence>
<dbReference type="GeneID" id="94298343"/>
<dbReference type="Proteomes" id="UP000018208">
    <property type="component" value="Unassembled WGS sequence"/>
</dbReference>
<organism evidence="1 2">
    <name type="scientific">Spironucleus salmonicida</name>
    <dbReference type="NCBI Taxonomy" id="348837"/>
    <lineage>
        <taxon>Eukaryota</taxon>
        <taxon>Metamonada</taxon>
        <taxon>Diplomonadida</taxon>
        <taxon>Hexamitidae</taxon>
        <taxon>Hexamitinae</taxon>
        <taxon>Spironucleus</taxon>
    </lineage>
</organism>
<accession>A0A9P8LUB5</accession>
<protein>
    <submittedName>
        <fullName evidence="1">Uncharacterized protein</fullName>
    </submittedName>
</protein>
<dbReference type="EMBL" id="AUWU02000004">
    <property type="protein sequence ID" value="KAH0574365.1"/>
    <property type="molecule type" value="Genomic_DNA"/>
</dbReference>
<dbReference type="KEGG" id="ssao:94298343"/>
<evidence type="ECO:0000313" key="2">
    <source>
        <dbReference type="Proteomes" id="UP000018208"/>
    </source>
</evidence>
<comment type="caution">
    <text evidence="1">The sequence shown here is derived from an EMBL/GenBank/DDBJ whole genome shotgun (WGS) entry which is preliminary data.</text>
</comment>
<reference evidence="1 2" key="1">
    <citation type="journal article" date="2014" name="PLoS Genet.">
        <title>The Genome of Spironucleus salmonicida Highlights a Fish Pathogen Adapted to Fluctuating Environments.</title>
        <authorList>
            <person name="Xu F."/>
            <person name="Jerlstrom-Hultqvist J."/>
            <person name="Einarsson E."/>
            <person name="Astvaldsson A."/>
            <person name="Svard S.G."/>
            <person name="Andersson J.O."/>
        </authorList>
    </citation>
    <scope>NUCLEOTIDE SEQUENCE [LARGE SCALE GENOMIC DNA]</scope>
    <source>
        <strain evidence="1 2">ATCC 50377</strain>
    </source>
</reference>
<gene>
    <name evidence="1" type="ORF">SS50377_24320</name>
</gene>
<name>A0A9P8LUB5_9EUKA</name>
<proteinExistence type="predicted"/>
<evidence type="ECO:0000313" key="1">
    <source>
        <dbReference type="EMBL" id="KAH0574365.1"/>
    </source>
</evidence>